<feature type="compositionally biased region" description="Low complexity" evidence="1">
    <location>
        <begin position="21"/>
        <end position="31"/>
    </location>
</feature>
<dbReference type="InterPro" id="IPR000601">
    <property type="entry name" value="PKD_dom"/>
</dbReference>
<keyword evidence="4" id="KW-1185">Reference proteome</keyword>
<evidence type="ECO:0000259" key="2">
    <source>
        <dbReference type="SMART" id="SM00089"/>
    </source>
</evidence>
<gene>
    <name evidence="3" type="ORF">ACFQJ6_11920</name>
</gene>
<proteinExistence type="predicted"/>
<dbReference type="CDD" id="cd00146">
    <property type="entry name" value="PKD"/>
    <property type="match status" value="1"/>
</dbReference>
<evidence type="ECO:0000313" key="3">
    <source>
        <dbReference type="EMBL" id="MFC7080708.1"/>
    </source>
</evidence>
<feature type="domain" description="PKD/Chitinase" evidence="2">
    <location>
        <begin position="133"/>
        <end position="224"/>
    </location>
</feature>
<dbReference type="Gene3D" id="2.60.40.10">
    <property type="entry name" value="Immunoglobulins"/>
    <property type="match status" value="2"/>
</dbReference>
<name>A0ABD5WNP6_9EURY</name>
<comment type="caution">
    <text evidence="3">The sequence shown here is derived from an EMBL/GenBank/DDBJ whole genome shotgun (WGS) entry which is preliminary data.</text>
</comment>
<dbReference type="SMART" id="SM00089">
    <property type="entry name" value="PKD"/>
    <property type="match status" value="2"/>
</dbReference>
<dbReference type="RefSeq" id="WP_382209835.1">
    <property type="nucleotide sequence ID" value="NZ_JBHSZH010000005.1"/>
</dbReference>
<feature type="region of interest" description="Disordered" evidence="1">
    <location>
        <begin position="21"/>
        <end position="48"/>
    </location>
</feature>
<organism evidence="3 4">
    <name type="scientific">Halorussus caseinilyticus</name>
    <dbReference type="NCBI Taxonomy" id="3034025"/>
    <lineage>
        <taxon>Archaea</taxon>
        <taxon>Methanobacteriati</taxon>
        <taxon>Methanobacteriota</taxon>
        <taxon>Stenosarchaea group</taxon>
        <taxon>Halobacteria</taxon>
        <taxon>Halobacteriales</taxon>
        <taxon>Haladaptataceae</taxon>
        <taxon>Halorussus</taxon>
    </lineage>
</organism>
<feature type="compositionally biased region" description="Basic and acidic residues" evidence="1">
    <location>
        <begin position="225"/>
        <end position="240"/>
    </location>
</feature>
<dbReference type="InterPro" id="IPR035986">
    <property type="entry name" value="PKD_dom_sf"/>
</dbReference>
<accession>A0ABD5WNP6</accession>
<evidence type="ECO:0000313" key="4">
    <source>
        <dbReference type="Proteomes" id="UP001596407"/>
    </source>
</evidence>
<dbReference type="Proteomes" id="UP001596407">
    <property type="component" value="Unassembled WGS sequence"/>
</dbReference>
<feature type="domain" description="PKD/Chitinase" evidence="2">
    <location>
        <begin position="42"/>
        <end position="131"/>
    </location>
</feature>
<feature type="region of interest" description="Disordered" evidence="1">
    <location>
        <begin position="118"/>
        <end position="144"/>
    </location>
</feature>
<sequence>MSKPTPVAIAVLLVVTTTAAGTLPPTDATPANETGLSNEAPLADAGLDQDVTKGATVLLDATGSRDPDGRIARYDWSIRTPSDDAITPDCADCARTRFTPAETGRYRVTLTVTDEDGASSSDTLYVDVSPGTEPTVSLSGPTRPTAGTPANYTADLDAGAATLDYVVWRVGGVVLANHSLSPDQRTDSATKHFPTPGNRTITATVYDADGQSSTSSLSVGVRPRRPNERLDPESIADRNSPHVTGDELVTGARPLRGQYAVRFDAATGFVVSVEWRNAAGPVGNGESLTRTWNPGDHELYAVVTYTDGSKNVATFADGTTTVTADPRPNVSFGSLDRYGSITGSATGIDEYENLDALRVEIDGETVATARSTMRGRHRLGFDRQRTIRFSHTDLTPGKQYSVTVVATDDRGQTTRVTRDVVPVQKPEVVRSEFVNDPVDSYHERIDPKRYVAHHVLEIDLNGVEPERLDIEIGKRDEKSRRIQTSNYHQVKTTSSDTITVDSFWAGDVPQEYYVNAIWEVRQRSSEADVGRK</sequence>
<feature type="region of interest" description="Disordered" evidence="1">
    <location>
        <begin position="210"/>
        <end position="244"/>
    </location>
</feature>
<protein>
    <submittedName>
        <fullName evidence="3">PKD domain-containing protein</fullName>
    </submittedName>
</protein>
<evidence type="ECO:0000256" key="1">
    <source>
        <dbReference type="SAM" id="MobiDB-lite"/>
    </source>
</evidence>
<feature type="compositionally biased region" description="Polar residues" evidence="1">
    <location>
        <begin position="132"/>
        <end position="142"/>
    </location>
</feature>
<dbReference type="SUPFAM" id="SSF49299">
    <property type="entry name" value="PKD domain"/>
    <property type="match status" value="1"/>
</dbReference>
<dbReference type="EMBL" id="JBHSZH010000005">
    <property type="protein sequence ID" value="MFC7080708.1"/>
    <property type="molecule type" value="Genomic_DNA"/>
</dbReference>
<dbReference type="InterPro" id="IPR022409">
    <property type="entry name" value="PKD/Chitinase_dom"/>
</dbReference>
<reference evidence="3 4" key="1">
    <citation type="journal article" date="2019" name="Int. J. Syst. Evol. Microbiol.">
        <title>The Global Catalogue of Microorganisms (GCM) 10K type strain sequencing project: providing services to taxonomists for standard genome sequencing and annotation.</title>
        <authorList>
            <consortium name="The Broad Institute Genomics Platform"/>
            <consortium name="The Broad Institute Genome Sequencing Center for Infectious Disease"/>
            <person name="Wu L."/>
            <person name="Ma J."/>
        </authorList>
    </citation>
    <scope>NUCLEOTIDE SEQUENCE [LARGE SCALE GENOMIC DNA]</scope>
    <source>
        <strain evidence="3 4">DT72</strain>
    </source>
</reference>
<dbReference type="Pfam" id="PF18911">
    <property type="entry name" value="PKD_4"/>
    <property type="match status" value="1"/>
</dbReference>
<dbReference type="AlphaFoldDB" id="A0ABD5WNP6"/>
<dbReference type="InterPro" id="IPR013783">
    <property type="entry name" value="Ig-like_fold"/>
</dbReference>